<evidence type="ECO:0000256" key="6">
    <source>
        <dbReference type="ARBA" id="ARBA00022603"/>
    </source>
</evidence>
<dbReference type="SUPFAM" id="SSF53335">
    <property type="entry name" value="S-adenosyl-L-methionine-dependent methyltransferases"/>
    <property type="match status" value="1"/>
</dbReference>
<dbReference type="GO" id="GO:0008176">
    <property type="term" value="F:tRNA (guanine(46)-N7)-methyltransferase activity"/>
    <property type="evidence" value="ECO:0007669"/>
    <property type="project" value="UniProtKB-EC"/>
</dbReference>
<evidence type="ECO:0000313" key="11">
    <source>
        <dbReference type="EMBL" id="TMR41397.1"/>
    </source>
</evidence>
<dbReference type="GO" id="GO:0009236">
    <property type="term" value="P:cobalamin biosynthetic process"/>
    <property type="evidence" value="ECO:0007669"/>
    <property type="project" value="UniProtKB-UniPathway"/>
</dbReference>
<dbReference type="Gene3D" id="3.40.1010.10">
    <property type="entry name" value="Cobalt-precorrin-4 Transmethylase, Domain 1"/>
    <property type="match status" value="1"/>
</dbReference>
<comment type="function">
    <text evidence="2">Catalyzes the formation of N(7)-methylguanine at position 46 (m7G46) in tRNA.</text>
</comment>
<keyword evidence="5" id="KW-0169">Cobalamin biosynthesis</keyword>
<keyword evidence="6 11" id="KW-0489">Methyltransferase</keyword>
<dbReference type="InterPro" id="IPR006365">
    <property type="entry name" value="Cbl_synth_CobL"/>
</dbReference>
<dbReference type="Proteomes" id="UP000305238">
    <property type="component" value="Unassembled WGS sequence"/>
</dbReference>
<protein>
    <recommendedName>
        <fullName evidence="4">tRNA (guanine(46)-N(7))-methyltransferase</fullName>
        <ecNumber evidence="4">2.1.1.33</ecNumber>
    </recommendedName>
</protein>
<keyword evidence="7 11" id="KW-0808">Transferase</keyword>
<proteinExistence type="predicted"/>
<dbReference type="CDD" id="cd02440">
    <property type="entry name" value="AdoMet_MTases"/>
    <property type="match status" value="1"/>
</dbReference>
<organism evidence="11 12">
    <name type="scientific">Actinomadura geliboluensis</name>
    <dbReference type="NCBI Taxonomy" id="882440"/>
    <lineage>
        <taxon>Bacteria</taxon>
        <taxon>Bacillati</taxon>
        <taxon>Actinomycetota</taxon>
        <taxon>Actinomycetes</taxon>
        <taxon>Streptosporangiales</taxon>
        <taxon>Thermomonosporaceae</taxon>
        <taxon>Actinomadura</taxon>
    </lineage>
</organism>
<keyword evidence="9" id="KW-0819">tRNA processing</keyword>
<dbReference type="InterPro" id="IPR035996">
    <property type="entry name" value="4pyrrol_Methylase_sf"/>
</dbReference>
<evidence type="ECO:0000259" key="10">
    <source>
        <dbReference type="Pfam" id="PF00590"/>
    </source>
</evidence>
<name>A0A5S4H8F3_9ACTN</name>
<dbReference type="Pfam" id="PF02390">
    <property type="entry name" value="Methyltransf_4"/>
    <property type="match status" value="1"/>
</dbReference>
<accession>A0A5S4H8F3</accession>
<dbReference type="SUPFAM" id="SSF53790">
    <property type="entry name" value="Tetrapyrrole methylase"/>
    <property type="match status" value="1"/>
</dbReference>
<dbReference type="InterPro" id="IPR050714">
    <property type="entry name" value="Cobalamin_biosynth_MTase"/>
</dbReference>
<evidence type="ECO:0000256" key="9">
    <source>
        <dbReference type="ARBA" id="ARBA00022694"/>
    </source>
</evidence>
<reference evidence="11 12" key="1">
    <citation type="submission" date="2019-05" db="EMBL/GenBank/DDBJ databases">
        <title>Draft genome sequence of Actinomadura geliboluensis A8036.</title>
        <authorList>
            <person name="Saricaoglu S."/>
            <person name="Isik K."/>
        </authorList>
    </citation>
    <scope>NUCLEOTIDE SEQUENCE [LARGE SCALE GENOMIC DNA]</scope>
    <source>
        <strain evidence="11 12">A8036</strain>
    </source>
</reference>
<feature type="domain" description="Tetrapyrrole methylase" evidence="10">
    <location>
        <begin position="33"/>
        <end position="215"/>
    </location>
</feature>
<evidence type="ECO:0000256" key="4">
    <source>
        <dbReference type="ARBA" id="ARBA00011977"/>
    </source>
</evidence>
<gene>
    <name evidence="11" type="primary">cbiE</name>
    <name evidence="11" type="ORF">ETD96_06010</name>
</gene>
<dbReference type="NCBIfam" id="TIGR02469">
    <property type="entry name" value="CbiT"/>
    <property type="match status" value="1"/>
</dbReference>
<dbReference type="UniPathway" id="UPA00148"/>
<evidence type="ECO:0000256" key="3">
    <source>
        <dbReference type="ARBA" id="ARBA00004953"/>
    </source>
</evidence>
<evidence type="ECO:0000256" key="2">
    <source>
        <dbReference type="ARBA" id="ARBA00003015"/>
    </source>
</evidence>
<dbReference type="EC" id="2.1.1.33" evidence="4"/>
<dbReference type="OrthoDB" id="9787825at2"/>
<dbReference type="NCBIfam" id="TIGR02467">
    <property type="entry name" value="CbiE"/>
    <property type="match status" value="1"/>
</dbReference>
<evidence type="ECO:0000256" key="5">
    <source>
        <dbReference type="ARBA" id="ARBA00022573"/>
    </source>
</evidence>
<evidence type="ECO:0000313" key="12">
    <source>
        <dbReference type="Proteomes" id="UP000305238"/>
    </source>
</evidence>
<dbReference type="GO" id="GO:0008276">
    <property type="term" value="F:protein methyltransferase activity"/>
    <property type="evidence" value="ECO:0007669"/>
    <property type="project" value="InterPro"/>
</dbReference>
<dbReference type="InterPro" id="IPR014777">
    <property type="entry name" value="4pyrrole_Mease_sub1"/>
</dbReference>
<comment type="caution">
    <text evidence="11">The sequence shown here is derived from an EMBL/GenBank/DDBJ whole genome shotgun (WGS) entry which is preliminary data.</text>
</comment>
<dbReference type="Gene3D" id="3.40.50.150">
    <property type="entry name" value="Vaccinia Virus protein VP39"/>
    <property type="match status" value="1"/>
</dbReference>
<dbReference type="CDD" id="cd11644">
    <property type="entry name" value="Precorrin-6Y-MT"/>
    <property type="match status" value="1"/>
</dbReference>
<keyword evidence="12" id="KW-1185">Reference proteome</keyword>
<dbReference type="InterPro" id="IPR003358">
    <property type="entry name" value="tRNA_(Gua-N-7)_MeTrfase_Trmb"/>
</dbReference>
<comment type="catalytic activity">
    <reaction evidence="1">
        <text>guanosine(46) in tRNA + S-adenosyl-L-methionine = N(7)-methylguanosine(46) in tRNA + S-adenosyl-L-homocysteine</text>
        <dbReference type="Rhea" id="RHEA:42708"/>
        <dbReference type="Rhea" id="RHEA-COMP:10188"/>
        <dbReference type="Rhea" id="RHEA-COMP:10189"/>
        <dbReference type="ChEBI" id="CHEBI:57856"/>
        <dbReference type="ChEBI" id="CHEBI:59789"/>
        <dbReference type="ChEBI" id="CHEBI:74269"/>
        <dbReference type="ChEBI" id="CHEBI:74480"/>
        <dbReference type="EC" id="2.1.1.33"/>
    </reaction>
</comment>
<dbReference type="PANTHER" id="PTHR43182:SF1">
    <property type="entry name" value="COBALT-PRECORRIN-7 C(5)-METHYLTRANSFERASE"/>
    <property type="match status" value="1"/>
</dbReference>
<dbReference type="InterPro" id="IPR012818">
    <property type="entry name" value="CbiE"/>
</dbReference>
<evidence type="ECO:0000256" key="7">
    <source>
        <dbReference type="ARBA" id="ARBA00022679"/>
    </source>
</evidence>
<keyword evidence="8" id="KW-0949">S-adenosyl-L-methionine</keyword>
<dbReference type="PIRSF" id="PIRSF036428">
    <property type="entry name" value="CobL"/>
    <property type="match status" value="1"/>
</dbReference>
<sequence>MIKSRFTWPIVPAIDLAPHFTRAAGGPVDQRVITVVGIGADGWDGLPEVSRAALREADVLLGGARQLGLVPDGGAERVAWPSPLLPALPGLVERYAGRAVAVLASGDPMFYGIGSTLADLVGPGRLRVLPHPSSASLACARLGWPLDRTDVVSFVGRPAETLNALVAPGRRVLVLGAGREAPMVVAALLTGRGFGPSRMTVLSDLGGADEAAAHGVASRWSGPAASALTVVAVECVPGPDAAPLPRVAGLPDDAYEHDGQITKSEVRAVTLARLAPLPGELLWDVGAGSGSVAIEWARAHPSCAAVAVESRPERVERIGRNAKALGVPGVRVVEGRAPDALDGLPRPDAVFIGGGLTTPGLLDRCWDALQPGGRLVANAVTLESEVKVAEYRRTHGGELVRLGVERAAPLGGFTGWRPAMPVTVWTARKDTL</sequence>
<evidence type="ECO:0000256" key="8">
    <source>
        <dbReference type="ARBA" id="ARBA00022691"/>
    </source>
</evidence>
<dbReference type="InterPro" id="IPR000878">
    <property type="entry name" value="4pyrrol_Mease"/>
</dbReference>
<evidence type="ECO:0000256" key="1">
    <source>
        <dbReference type="ARBA" id="ARBA00000142"/>
    </source>
</evidence>
<dbReference type="PANTHER" id="PTHR43182">
    <property type="entry name" value="COBALT-PRECORRIN-6B C(15)-METHYLTRANSFERASE (DECARBOXYLATING)"/>
    <property type="match status" value="1"/>
</dbReference>
<dbReference type="Pfam" id="PF00590">
    <property type="entry name" value="TP_methylase"/>
    <property type="match status" value="1"/>
</dbReference>
<comment type="pathway">
    <text evidence="3">Cofactor biosynthesis; adenosylcobalamin biosynthesis.</text>
</comment>
<dbReference type="InterPro" id="IPR014008">
    <property type="entry name" value="Cbl_synth_MTase_CbiT"/>
</dbReference>
<dbReference type="EMBL" id="VCKZ01000024">
    <property type="protein sequence ID" value="TMR41397.1"/>
    <property type="molecule type" value="Genomic_DNA"/>
</dbReference>
<dbReference type="AlphaFoldDB" id="A0A5S4H8F3"/>
<dbReference type="InterPro" id="IPR029063">
    <property type="entry name" value="SAM-dependent_MTases_sf"/>
</dbReference>